<dbReference type="GO" id="GO:0004252">
    <property type="term" value="F:serine-type endopeptidase activity"/>
    <property type="evidence" value="ECO:0007669"/>
    <property type="project" value="InterPro"/>
</dbReference>
<sequence length="487" mass="54604">MFSITGLIITCLIYHTVYGVPDTQIVGGTNASESRYPYQASLKYNGNHVCGGAIIHKKYVITAAHCLVGKEPRNILVDVGSVNLDFPETRHTVYNLIVHPDYNRMLFLNDIGLVNLTSEIKFNDKTNLINLVSSDSNYDGLNFTVTGWGSLSWDGLNSKYLQQIVVRQFPQASCAQVSIYKDITDHHICTLNAYGQGMCNGDSGSALTYQGNLVGIMSYNIQPCASGWPDLFTKVYYHKQWIDSNINNNDDNNAIIHKKYVITAAHCFENRSRSDIVIDVGSIHLFNFESRYTAYSLIMHPHYNKTKNINDIGLVNLTTEISFSKHTKSINLISYDENFEGFDFIATGWGMLWPDGPLSDRLQKIKVKGFSQTLCVKTYPNITNNHICTLPASGQGMCCGDSGGALTYKGDLAGIVSFGKWPCASGYPDVFTRVYYYRQWINDTINADSKVYCYGQQNNNTINASSNQQFNIFLGLFMMYLCIHSFL</sequence>
<keyword evidence="4 10" id="KW-0645">Protease</keyword>
<reference evidence="13 14" key="1">
    <citation type="submission" date="2016-03" db="EMBL/GenBank/DDBJ databases">
        <title>Cyphomyrmex costatus WGS genome.</title>
        <authorList>
            <person name="Nygaard S."/>
            <person name="Hu H."/>
            <person name="Boomsma J."/>
            <person name="Zhang G."/>
        </authorList>
    </citation>
    <scope>NUCLEOTIDE SEQUENCE [LARGE SCALE GENOMIC DNA]</scope>
    <source>
        <strain evidence="13">MS0001</strain>
        <tissue evidence="13">Whole body</tissue>
    </source>
</reference>
<protein>
    <submittedName>
        <fullName evidence="13">Chymotrypsin-2</fullName>
    </submittedName>
</protein>
<evidence type="ECO:0000313" key="13">
    <source>
        <dbReference type="EMBL" id="KYM95216.1"/>
    </source>
</evidence>
<evidence type="ECO:0000256" key="3">
    <source>
        <dbReference type="ARBA" id="ARBA00022525"/>
    </source>
</evidence>
<dbReference type="InterPro" id="IPR050430">
    <property type="entry name" value="Peptidase_S1"/>
</dbReference>
<dbReference type="Gene3D" id="2.40.10.10">
    <property type="entry name" value="Trypsin-like serine proteases"/>
    <property type="match status" value="4"/>
</dbReference>
<organism evidence="13 14">
    <name type="scientific">Cyphomyrmex costatus</name>
    <dbReference type="NCBI Taxonomy" id="456900"/>
    <lineage>
        <taxon>Eukaryota</taxon>
        <taxon>Metazoa</taxon>
        <taxon>Ecdysozoa</taxon>
        <taxon>Arthropoda</taxon>
        <taxon>Hexapoda</taxon>
        <taxon>Insecta</taxon>
        <taxon>Pterygota</taxon>
        <taxon>Neoptera</taxon>
        <taxon>Endopterygota</taxon>
        <taxon>Hymenoptera</taxon>
        <taxon>Apocrita</taxon>
        <taxon>Aculeata</taxon>
        <taxon>Formicoidea</taxon>
        <taxon>Formicidae</taxon>
        <taxon>Myrmicinae</taxon>
        <taxon>Cyphomyrmex</taxon>
    </lineage>
</organism>
<evidence type="ECO:0000259" key="12">
    <source>
        <dbReference type="PROSITE" id="PS50240"/>
    </source>
</evidence>
<feature type="signal peptide" evidence="11">
    <location>
        <begin position="1"/>
        <end position="19"/>
    </location>
</feature>
<keyword evidence="9" id="KW-1015">Disulfide bond</keyword>
<evidence type="ECO:0000313" key="14">
    <source>
        <dbReference type="Proteomes" id="UP000078542"/>
    </source>
</evidence>
<proteinExistence type="inferred from homology"/>
<comment type="similarity">
    <text evidence="2">Belongs to the peptidase S1 family.</text>
</comment>
<evidence type="ECO:0000256" key="2">
    <source>
        <dbReference type="ARBA" id="ARBA00007664"/>
    </source>
</evidence>
<dbReference type="PRINTS" id="PR00722">
    <property type="entry name" value="CHYMOTRYPSIN"/>
</dbReference>
<dbReference type="InterPro" id="IPR001254">
    <property type="entry name" value="Trypsin_dom"/>
</dbReference>
<evidence type="ECO:0000256" key="9">
    <source>
        <dbReference type="ARBA" id="ARBA00023157"/>
    </source>
</evidence>
<keyword evidence="3" id="KW-0964">Secreted</keyword>
<dbReference type="GO" id="GO:0006508">
    <property type="term" value="P:proteolysis"/>
    <property type="evidence" value="ECO:0007669"/>
    <property type="project" value="UniProtKB-KW"/>
</dbReference>
<keyword evidence="14" id="KW-1185">Reference proteome</keyword>
<dbReference type="STRING" id="456900.A0A195C4W3"/>
<dbReference type="SUPFAM" id="SSF50494">
    <property type="entry name" value="Trypsin-like serine proteases"/>
    <property type="match status" value="2"/>
</dbReference>
<evidence type="ECO:0000256" key="8">
    <source>
        <dbReference type="ARBA" id="ARBA00023145"/>
    </source>
</evidence>
<dbReference type="InterPro" id="IPR033116">
    <property type="entry name" value="TRYPSIN_SER"/>
</dbReference>
<dbReference type="PANTHER" id="PTHR24276:SF96">
    <property type="entry name" value="PEPTIDASE S1 DOMAIN-CONTAINING PROTEIN"/>
    <property type="match status" value="1"/>
</dbReference>
<dbReference type="SMART" id="SM00020">
    <property type="entry name" value="Tryp_SPc"/>
    <property type="match status" value="2"/>
</dbReference>
<dbReference type="InterPro" id="IPR001314">
    <property type="entry name" value="Peptidase_S1A"/>
</dbReference>
<keyword evidence="6 10" id="KW-0378">Hydrolase</keyword>
<evidence type="ECO:0000256" key="1">
    <source>
        <dbReference type="ARBA" id="ARBA00004239"/>
    </source>
</evidence>
<evidence type="ECO:0000256" key="5">
    <source>
        <dbReference type="ARBA" id="ARBA00022729"/>
    </source>
</evidence>
<accession>A0A195C4W3</accession>
<keyword evidence="5 11" id="KW-0732">Signal</keyword>
<dbReference type="FunFam" id="2.40.10.10:FF:000146">
    <property type="entry name" value="Serine protease 53"/>
    <property type="match status" value="1"/>
</dbReference>
<dbReference type="InterPro" id="IPR018114">
    <property type="entry name" value="TRYPSIN_HIS"/>
</dbReference>
<dbReference type="PROSITE" id="PS50240">
    <property type="entry name" value="TRYPSIN_DOM"/>
    <property type="match status" value="2"/>
</dbReference>
<feature type="domain" description="Peptidase S1" evidence="12">
    <location>
        <begin position="25"/>
        <end position="247"/>
    </location>
</feature>
<dbReference type="CDD" id="cd00190">
    <property type="entry name" value="Tryp_SPc"/>
    <property type="match status" value="2"/>
</dbReference>
<evidence type="ECO:0000256" key="6">
    <source>
        <dbReference type="ARBA" id="ARBA00022801"/>
    </source>
</evidence>
<dbReference type="FunFam" id="2.40.10.10:FF:000036">
    <property type="entry name" value="Trypsin beta"/>
    <property type="match status" value="1"/>
</dbReference>
<comment type="subcellular location">
    <subcellularLocation>
        <location evidence="1">Secreted</location>
        <location evidence="1">Extracellular space</location>
    </subcellularLocation>
</comment>
<evidence type="ECO:0000256" key="11">
    <source>
        <dbReference type="SAM" id="SignalP"/>
    </source>
</evidence>
<dbReference type="EMBL" id="KQ978317">
    <property type="protein sequence ID" value="KYM95216.1"/>
    <property type="molecule type" value="Genomic_DNA"/>
</dbReference>
<feature type="chain" id="PRO_5008269839" evidence="11">
    <location>
        <begin position="20"/>
        <end position="487"/>
    </location>
</feature>
<dbReference type="Pfam" id="PF00089">
    <property type="entry name" value="Trypsin"/>
    <property type="match status" value="2"/>
</dbReference>
<feature type="domain" description="Peptidase S1" evidence="12">
    <location>
        <begin position="254"/>
        <end position="446"/>
    </location>
</feature>
<dbReference type="InterPro" id="IPR043504">
    <property type="entry name" value="Peptidase_S1_PA_chymotrypsin"/>
</dbReference>
<dbReference type="AlphaFoldDB" id="A0A195C4W3"/>
<evidence type="ECO:0000256" key="7">
    <source>
        <dbReference type="ARBA" id="ARBA00022825"/>
    </source>
</evidence>
<name>A0A195C4W3_9HYME</name>
<dbReference type="PROSITE" id="PS00135">
    <property type="entry name" value="TRYPSIN_SER"/>
    <property type="match status" value="2"/>
</dbReference>
<dbReference type="PROSITE" id="PS00134">
    <property type="entry name" value="TRYPSIN_HIS"/>
    <property type="match status" value="2"/>
</dbReference>
<evidence type="ECO:0000256" key="10">
    <source>
        <dbReference type="RuleBase" id="RU363034"/>
    </source>
</evidence>
<dbReference type="PANTHER" id="PTHR24276">
    <property type="entry name" value="POLYSERASE-RELATED"/>
    <property type="match status" value="1"/>
</dbReference>
<keyword evidence="7 10" id="KW-0720">Serine protease</keyword>
<dbReference type="InterPro" id="IPR009003">
    <property type="entry name" value="Peptidase_S1_PA"/>
</dbReference>
<gene>
    <name evidence="13" type="ORF">ALC62_14127</name>
</gene>
<keyword evidence="8" id="KW-0865">Zymogen</keyword>
<evidence type="ECO:0000256" key="4">
    <source>
        <dbReference type="ARBA" id="ARBA00022670"/>
    </source>
</evidence>
<dbReference type="GO" id="GO:0005576">
    <property type="term" value="C:extracellular region"/>
    <property type="evidence" value="ECO:0007669"/>
    <property type="project" value="UniProtKB-SubCell"/>
</dbReference>
<dbReference type="Proteomes" id="UP000078542">
    <property type="component" value="Unassembled WGS sequence"/>
</dbReference>